<dbReference type="NCBIfam" id="TIGR00445">
    <property type="entry name" value="mraY"/>
    <property type="match status" value="1"/>
</dbReference>
<keyword evidence="6 7" id="KW-0472">Membrane</keyword>
<keyword evidence="7" id="KW-0132">Cell division</keyword>
<dbReference type="Proteomes" id="UP000095256">
    <property type="component" value="Unassembled WGS sequence"/>
</dbReference>
<keyword evidence="7" id="KW-1003">Cell membrane</keyword>
<keyword evidence="4 7" id="KW-0812">Transmembrane</keyword>
<proteinExistence type="inferred from homology"/>
<organism evidence="10 11">
    <name type="scientific">Enterococcus rivorum</name>
    <dbReference type="NCBI Taxonomy" id="762845"/>
    <lineage>
        <taxon>Bacteria</taxon>
        <taxon>Bacillati</taxon>
        <taxon>Bacillota</taxon>
        <taxon>Bacilli</taxon>
        <taxon>Lactobacillales</taxon>
        <taxon>Enterococcaceae</taxon>
        <taxon>Enterococcus</taxon>
    </lineage>
</organism>
<dbReference type="PANTHER" id="PTHR22926:SF5">
    <property type="entry name" value="PHOSPHO-N-ACETYLMURAMOYL-PENTAPEPTIDE-TRANSFERASE HOMOLOG"/>
    <property type="match status" value="1"/>
</dbReference>
<dbReference type="GO" id="GO:0008963">
    <property type="term" value="F:phospho-N-acetylmuramoyl-pentapeptide-transferase activity"/>
    <property type="evidence" value="ECO:0007669"/>
    <property type="project" value="UniProtKB-UniRule"/>
</dbReference>
<feature type="transmembrane region" description="Helical" evidence="7">
    <location>
        <begin position="175"/>
        <end position="193"/>
    </location>
</feature>
<dbReference type="InterPro" id="IPR000715">
    <property type="entry name" value="Glycosyl_transferase_4"/>
</dbReference>
<keyword evidence="5 7" id="KW-1133">Transmembrane helix</keyword>
<dbReference type="GO" id="GO:0071555">
    <property type="term" value="P:cell wall organization"/>
    <property type="evidence" value="ECO:0007669"/>
    <property type="project" value="UniProtKB-KW"/>
</dbReference>
<comment type="pathway">
    <text evidence="7">Cell wall biogenesis; peptidoglycan biosynthesis.</text>
</comment>
<reference evidence="10 11" key="1">
    <citation type="submission" date="2016-09" db="EMBL/GenBank/DDBJ databases">
        <authorList>
            <person name="Capua I."/>
            <person name="De Benedictis P."/>
            <person name="Joannis T."/>
            <person name="Lombin L.H."/>
            <person name="Cattoli G."/>
        </authorList>
    </citation>
    <scope>NUCLEOTIDE SEQUENCE [LARGE SCALE GENOMIC DNA]</scope>
    <source>
        <strain evidence="10 11">LMG 25899</strain>
    </source>
</reference>
<dbReference type="PROSITE" id="PS01348">
    <property type="entry name" value="MRAY_2"/>
    <property type="match status" value="1"/>
</dbReference>
<dbReference type="GO" id="GO:0009252">
    <property type="term" value="P:peptidoglycan biosynthetic process"/>
    <property type="evidence" value="ECO:0007669"/>
    <property type="project" value="UniProtKB-UniRule"/>
</dbReference>
<comment type="similarity">
    <text evidence="2 7">Belongs to the glycosyltransferase 4 family. MraY subfamily.</text>
</comment>
<dbReference type="GO" id="GO:0005886">
    <property type="term" value="C:plasma membrane"/>
    <property type="evidence" value="ECO:0007669"/>
    <property type="project" value="UniProtKB-SubCell"/>
</dbReference>
<evidence type="ECO:0000256" key="7">
    <source>
        <dbReference type="HAMAP-Rule" id="MF_00038"/>
    </source>
</evidence>
<keyword evidence="3 7" id="KW-0808">Transferase</keyword>
<dbReference type="HAMAP" id="MF_00038">
    <property type="entry name" value="MraY"/>
    <property type="match status" value="1"/>
</dbReference>
<dbReference type="GO" id="GO:0046872">
    <property type="term" value="F:metal ion binding"/>
    <property type="evidence" value="ECO:0007669"/>
    <property type="project" value="UniProtKB-KW"/>
</dbReference>
<dbReference type="PANTHER" id="PTHR22926">
    <property type="entry name" value="PHOSPHO-N-ACETYLMURAMOYL-PENTAPEPTIDE-TRANSFERASE"/>
    <property type="match status" value="1"/>
</dbReference>
<comment type="function">
    <text evidence="7">Catalyzes the initial step of the lipid cycle reactions in the biosynthesis of the cell wall peptidoglycan: transfers peptidoglycan precursor phospho-MurNAc-pentapeptide from UDP-MurNAc-pentapeptide onto the lipid carrier undecaprenyl phosphate, yielding undecaprenyl-pyrophosphoryl-MurNAc-pentapeptide, known as lipid I.</text>
</comment>
<protein>
    <recommendedName>
        <fullName evidence="7 8">Phospho-N-acetylmuramoyl-pentapeptide-transferase</fullName>
        <ecNumber evidence="7 8">2.7.8.13</ecNumber>
    </recommendedName>
    <alternativeName>
        <fullName evidence="7">UDP-MurNAc-pentapeptide phosphotransferase</fullName>
    </alternativeName>
</protein>
<feature type="transmembrane region" description="Helical" evidence="7">
    <location>
        <begin position="142"/>
        <end position="163"/>
    </location>
</feature>
<dbReference type="InterPro" id="IPR003524">
    <property type="entry name" value="PNAcMuramoyl-5peptid_Trfase"/>
</dbReference>
<feature type="transmembrane region" description="Helical" evidence="7">
    <location>
        <begin position="226"/>
        <end position="247"/>
    </location>
</feature>
<feature type="transmembrane region" description="Helical" evidence="7">
    <location>
        <begin position="54"/>
        <end position="74"/>
    </location>
</feature>
<name>A0A1E5KVM5_9ENTE</name>
<feature type="binding site" evidence="9">
    <location>
        <position position="230"/>
    </location>
    <ligand>
        <name>Mg(2+)</name>
        <dbReference type="ChEBI" id="CHEBI:18420"/>
    </ligand>
</feature>
<evidence type="ECO:0000313" key="10">
    <source>
        <dbReference type="EMBL" id="OEH81860.1"/>
    </source>
</evidence>
<dbReference type="Pfam" id="PF00953">
    <property type="entry name" value="Glycos_transf_4"/>
    <property type="match status" value="1"/>
</dbReference>
<dbReference type="GO" id="GO:0051301">
    <property type="term" value="P:cell division"/>
    <property type="evidence" value="ECO:0007669"/>
    <property type="project" value="UniProtKB-KW"/>
</dbReference>
<evidence type="ECO:0000256" key="2">
    <source>
        <dbReference type="ARBA" id="ARBA00005583"/>
    </source>
</evidence>
<feature type="transmembrane region" description="Helical" evidence="7">
    <location>
        <begin position="253"/>
        <end position="278"/>
    </location>
</feature>
<dbReference type="GO" id="GO:0008360">
    <property type="term" value="P:regulation of cell shape"/>
    <property type="evidence" value="ECO:0007669"/>
    <property type="project" value="UniProtKB-KW"/>
</dbReference>
<feature type="transmembrane region" description="Helical" evidence="7">
    <location>
        <begin position="6"/>
        <end position="28"/>
    </location>
</feature>
<dbReference type="UniPathway" id="UPA00219"/>
<keyword evidence="11" id="KW-1185">Reference proteome</keyword>
<feature type="transmembrane region" description="Helical" evidence="7">
    <location>
        <begin position="299"/>
        <end position="320"/>
    </location>
</feature>
<keyword evidence="7 9" id="KW-0460">Magnesium</keyword>
<comment type="catalytic activity">
    <reaction evidence="7">
        <text>UDP-N-acetyl-alpha-D-muramoyl-L-alanyl-gamma-D-glutamyl-L-lysyl-D-alanyl-D-alanine + di-trans,octa-cis-undecaprenyl phosphate = Mur2Ac(oyl-L-Ala-gamma-D-Glu-L-Lys-D-Ala-D-Ala)-di-trans,octa-cis-undecaprenyl diphosphate + UMP</text>
        <dbReference type="Rhea" id="RHEA:21920"/>
        <dbReference type="ChEBI" id="CHEBI:57865"/>
        <dbReference type="ChEBI" id="CHEBI:60032"/>
        <dbReference type="ChEBI" id="CHEBI:60392"/>
        <dbReference type="ChEBI" id="CHEBI:70758"/>
        <dbReference type="EC" id="2.7.8.13"/>
    </reaction>
</comment>
<keyword evidence="7" id="KW-0133">Cell shape</keyword>
<keyword evidence="7" id="KW-0131">Cell cycle</keyword>
<comment type="cofactor">
    <cofactor evidence="7 9">
        <name>Mg(2+)</name>
        <dbReference type="ChEBI" id="CHEBI:18420"/>
    </cofactor>
</comment>
<accession>A0A1E5KVM5</accession>
<dbReference type="STRING" id="762845.BCR26_03650"/>
<gene>
    <name evidence="7" type="primary">mraY</name>
    <name evidence="10" type="ORF">BCR26_03650</name>
</gene>
<keyword evidence="7" id="KW-0573">Peptidoglycan synthesis</keyword>
<keyword evidence="7" id="KW-0961">Cell wall biogenesis/degradation</keyword>
<comment type="caution">
    <text evidence="10">The sequence shown here is derived from an EMBL/GenBank/DDBJ whole genome shotgun (WGS) entry which is preliminary data.</text>
</comment>
<dbReference type="InterPro" id="IPR018480">
    <property type="entry name" value="PNAcMuramoyl-5peptid_Trfase_CS"/>
</dbReference>
<evidence type="ECO:0000256" key="8">
    <source>
        <dbReference type="NCBIfam" id="TIGR00445"/>
    </source>
</evidence>
<keyword evidence="7 9" id="KW-0479">Metal-binding</keyword>
<dbReference type="AlphaFoldDB" id="A0A1E5KVM5"/>
<evidence type="ECO:0000256" key="9">
    <source>
        <dbReference type="PIRSR" id="PIRSR600715-1"/>
    </source>
</evidence>
<dbReference type="RefSeq" id="WP_069699182.1">
    <property type="nucleotide sequence ID" value="NZ_JAGGMA010000007.1"/>
</dbReference>
<evidence type="ECO:0000256" key="5">
    <source>
        <dbReference type="ARBA" id="ARBA00022989"/>
    </source>
</evidence>
<dbReference type="EC" id="2.7.8.13" evidence="7 8"/>
<feature type="transmembrane region" description="Helical" evidence="7">
    <location>
        <begin position="117"/>
        <end position="136"/>
    </location>
</feature>
<feature type="transmembrane region" description="Helical" evidence="7">
    <location>
        <begin position="199"/>
        <end position="219"/>
    </location>
</feature>
<evidence type="ECO:0000256" key="6">
    <source>
        <dbReference type="ARBA" id="ARBA00023136"/>
    </source>
</evidence>
<evidence type="ECO:0000256" key="3">
    <source>
        <dbReference type="ARBA" id="ARBA00022679"/>
    </source>
</evidence>
<dbReference type="OrthoDB" id="9805475at2"/>
<feature type="binding site" evidence="9">
    <location>
        <position position="170"/>
    </location>
    <ligand>
        <name>Mg(2+)</name>
        <dbReference type="ChEBI" id="CHEBI:18420"/>
    </ligand>
</feature>
<evidence type="ECO:0000256" key="1">
    <source>
        <dbReference type="ARBA" id="ARBA00004141"/>
    </source>
</evidence>
<comment type="subcellular location">
    <subcellularLocation>
        <location evidence="7">Cell membrane</location>
        <topology evidence="7">Multi-pass membrane protein</topology>
    </subcellularLocation>
    <subcellularLocation>
        <location evidence="1">Membrane</location>
        <topology evidence="1">Multi-pass membrane protein</topology>
    </subcellularLocation>
</comment>
<sequence>MEWTQIFIPIAFSFAITVATMPLFIGYFRMKKQGQTTRGEGPTWHNVKTGTPTMGGTVFLIASFITALVVGFWLQQLTPSLLIILFILVLYGILGFLDDFIKVFKKRNMGLNSKQKLIGQIAGGIIFYVVYRMNGLPETLDLFGIITIPLGIFYGIFIIFWLVGFSNAVNLADGIDGLVAGLGTISFGTYAIIAWKQQQFDVVIVCLSVIGGLLGFFPYNRKPAKIFMGDVGSLALGGLLAAISIILRQEWTLLLIGLVYVCETASVILQVMSFKLFGKRIFKMSPIHHHFEMCGWSEWKIDIVFWFVALSCSGLTLWILF</sequence>
<evidence type="ECO:0000256" key="4">
    <source>
        <dbReference type="ARBA" id="ARBA00022692"/>
    </source>
</evidence>
<feature type="transmembrane region" description="Helical" evidence="7">
    <location>
        <begin position="80"/>
        <end position="97"/>
    </location>
</feature>
<dbReference type="EMBL" id="MIEK01000034">
    <property type="protein sequence ID" value="OEH81860.1"/>
    <property type="molecule type" value="Genomic_DNA"/>
</dbReference>
<evidence type="ECO:0000313" key="11">
    <source>
        <dbReference type="Proteomes" id="UP000095256"/>
    </source>
</evidence>
<dbReference type="CDD" id="cd06852">
    <property type="entry name" value="GT_MraY"/>
    <property type="match status" value="1"/>
</dbReference>